<feature type="transmembrane region" description="Helical" evidence="1">
    <location>
        <begin position="12"/>
        <end position="34"/>
    </location>
</feature>
<feature type="non-terminal residue" evidence="2">
    <location>
        <position position="36"/>
    </location>
</feature>
<evidence type="ECO:0000256" key="1">
    <source>
        <dbReference type="SAM" id="Phobius"/>
    </source>
</evidence>
<protein>
    <submittedName>
        <fullName evidence="2">Uncharacterized protein</fullName>
    </submittedName>
</protein>
<gene>
    <name evidence="2" type="ORF">LCGC14_1558370</name>
</gene>
<proteinExistence type="predicted"/>
<keyword evidence="1" id="KW-0812">Transmembrane</keyword>
<dbReference type="EMBL" id="LAZR01012008">
    <property type="protein sequence ID" value="KKM47742.1"/>
    <property type="molecule type" value="Genomic_DNA"/>
</dbReference>
<comment type="caution">
    <text evidence="2">The sequence shown here is derived from an EMBL/GenBank/DDBJ whole genome shotgun (WGS) entry which is preliminary data.</text>
</comment>
<evidence type="ECO:0000313" key="2">
    <source>
        <dbReference type="EMBL" id="KKM47742.1"/>
    </source>
</evidence>
<keyword evidence="1" id="KW-0472">Membrane</keyword>
<name>A0A0F9INB4_9ZZZZ</name>
<sequence>MSLEIRDDNIRVILRYALIQLPGIVLVVAALLAIHY</sequence>
<accession>A0A0F9INB4</accession>
<reference evidence="2" key="1">
    <citation type="journal article" date="2015" name="Nature">
        <title>Complex archaea that bridge the gap between prokaryotes and eukaryotes.</title>
        <authorList>
            <person name="Spang A."/>
            <person name="Saw J.H."/>
            <person name="Jorgensen S.L."/>
            <person name="Zaremba-Niedzwiedzka K."/>
            <person name="Martijn J."/>
            <person name="Lind A.E."/>
            <person name="van Eijk R."/>
            <person name="Schleper C."/>
            <person name="Guy L."/>
            <person name="Ettema T.J."/>
        </authorList>
    </citation>
    <scope>NUCLEOTIDE SEQUENCE</scope>
</reference>
<organism evidence="2">
    <name type="scientific">marine sediment metagenome</name>
    <dbReference type="NCBI Taxonomy" id="412755"/>
    <lineage>
        <taxon>unclassified sequences</taxon>
        <taxon>metagenomes</taxon>
        <taxon>ecological metagenomes</taxon>
    </lineage>
</organism>
<keyword evidence="1" id="KW-1133">Transmembrane helix</keyword>
<dbReference type="AlphaFoldDB" id="A0A0F9INB4"/>